<feature type="region of interest" description="Disordered" evidence="1">
    <location>
        <begin position="615"/>
        <end position="635"/>
    </location>
</feature>
<feature type="compositionally biased region" description="Acidic residues" evidence="1">
    <location>
        <begin position="687"/>
        <end position="697"/>
    </location>
</feature>
<accession>A0ABR2KFU6</accession>
<comment type="caution">
    <text evidence="2">The sequence shown here is derived from an EMBL/GenBank/DDBJ whole genome shotgun (WGS) entry which is preliminary data.</text>
</comment>
<dbReference type="Proteomes" id="UP001470230">
    <property type="component" value="Unassembled WGS sequence"/>
</dbReference>
<evidence type="ECO:0008006" key="4">
    <source>
        <dbReference type="Google" id="ProtNLM"/>
    </source>
</evidence>
<proteinExistence type="predicted"/>
<sequence length="1059" mass="122554">MSVSSVFEKLAIGNPTEGDIKNFIASHVQAAFTFYENQSGIEEEDEDERKKASDNNLTESLKNLEKSDKFKKEEFHKYYERILKSQILYYCLDKTFYEAETEFLPSLYKIKTDLSILQKSVQSVYLFLLSNYLNSIGSEQFISCESNKETISKTLETLNLDAKNSDIKAQLQRLLTRNGFIAPYSSDDSKKIINDFAIQNRFNFSEFKGIYKILTGKDCNNFAESIKALLESTNDTPLVFLNRFYDNQSEVYKFIAEKKHRSFISSPPHAYEKLVIDKLAICYTIADSLNQYQYDEEEEEEEADENGGVKRKEPKYYLQLLAADLRLRKPPEKRPDVKFFKLLKIGEAKNNMPADQNIRGSCYDPFYYDLGETNKDDDIKNELICKDWQGKLSKSFYTDIIDGLHPIESQLIRILEFSALDTIPKRDYKELYEGLLEKNPKAKDQINISRSLISSMLFPETRVGLAQDSVDLFILSCFSELSKLLESAKVTDLSKNLQNYLVAGRVRRVFQLAMDGIIPAVSQNIVKLANWTQSKVPKNNDEYEEPETDKNHSIYPFSGHLFLREFLLNPTLRRTCPVIYAFLRLQSRFCLTKRIPIISDMLIRIWDVYSSMVPDNEEEEESKENENEEDEDDGKTFKDLEITDEELIPFLNCWNDALDFVDNGPLSVKAREKLQKSREEAQKASESAEEEDQNDEDKEYKIASKVSIRPFLPYEPSVWPGLIVLETLSRAHNEFISILQQHSKILVFDVNDIEFLDSQVIDITVIGQIFSRAIRGKLGPDCLPIFNEEVEKEFIQQSALLPYHLILHPIINFAAKEDITMNSKGLIQFYEEHFNTIDLTEEQKKMLNKYIKECNKTAGALLLLSKYMFAAVSKGNTFKSTDNLSTFIENEKIEKTPLEDESYSALLIAKGKLREDFKIGQFSKMYAFLSEPIDNCRKAYSLQEAIIENVISACQIKTVEIDNITIPNVKNYRPYFTVIPKVLGDILKNNKNPDDKLKLTPPTKLIEMWENYDEKKKLLIDKEEREALEEIKKLDKERGNNKMTTLISYFNDAKANYKW</sequence>
<keyword evidence="3" id="KW-1185">Reference proteome</keyword>
<organism evidence="2 3">
    <name type="scientific">Tritrichomonas musculus</name>
    <dbReference type="NCBI Taxonomy" id="1915356"/>
    <lineage>
        <taxon>Eukaryota</taxon>
        <taxon>Metamonada</taxon>
        <taxon>Parabasalia</taxon>
        <taxon>Tritrichomonadida</taxon>
        <taxon>Tritrichomonadidae</taxon>
        <taxon>Tritrichomonas</taxon>
    </lineage>
</organism>
<evidence type="ECO:0000313" key="2">
    <source>
        <dbReference type="EMBL" id="KAK8890018.1"/>
    </source>
</evidence>
<gene>
    <name evidence="2" type="ORF">M9Y10_034777</name>
</gene>
<evidence type="ECO:0000313" key="3">
    <source>
        <dbReference type="Proteomes" id="UP001470230"/>
    </source>
</evidence>
<feature type="compositionally biased region" description="Acidic residues" evidence="1">
    <location>
        <begin position="615"/>
        <end position="633"/>
    </location>
</feature>
<evidence type="ECO:0000256" key="1">
    <source>
        <dbReference type="SAM" id="MobiDB-lite"/>
    </source>
</evidence>
<protein>
    <recommendedName>
        <fullName evidence="4">THO complex subunit 2</fullName>
    </recommendedName>
</protein>
<dbReference type="EMBL" id="JAPFFF010000005">
    <property type="protein sequence ID" value="KAK8890018.1"/>
    <property type="molecule type" value="Genomic_DNA"/>
</dbReference>
<feature type="region of interest" description="Disordered" evidence="1">
    <location>
        <begin position="677"/>
        <end position="698"/>
    </location>
</feature>
<name>A0ABR2KFU6_9EUKA</name>
<reference evidence="2 3" key="1">
    <citation type="submission" date="2024-04" db="EMBL/GenBank/DDBJ databases">
        <title>Tritrichomonas musculus Genome.</title>
        <authorList>
            <person name="Alves-Ferreira E."/>
            <person name="Grigg M."/>
            <person name="Lorenzi H."/>
            <person name="Galac M."/>
        </authorList>
    </citation>
    <scope>NUCLEOTIDE SEQUENCE [LARGE SCALE GENOMIC DNA]</scope>
    <source>
        <strain evidence="2 3">EAF2021</strain>
    </source>
</reference>